<accession>S8DZS6</accession>
<dbReference type="InParanoid" id="S8DZS6"/>
<keyword evidence="3" id="KW-1185">Reference proteome</keyword>
<sequence length="153" mass="16090">MKLFTTIAFAASLFALTVAQGIDIGAPLSGTSVLPGQNITVEVDRPNSLTGSEEVAIVISMVPCDTATCNAPSQDLSTNLGPLGYILFNGPFNPQYDSVEPPDHKPPYQNFTIQVPGWYTSGEVVALAVTHVSLVAAGPSVLLEFKNVTLVVD</sequence>
<evidence type="ECO:0000313" key="2">
    <source>
        <dbReference type="EMBL" id="EPS98491.1"/>
    </source>
</evidence>
<dbReference type="EMBL" id="KE504165">
    <property type="protein sequence ID" value="EPS98491.1"/>
    <property type="molecule type" value="Genomic_DNA"/>
</dbReference>
<dbReference type="Pfam" id="PF19271">
    <property type="entry name" value="Nis1"/>
    <property type="match status" value="1"/>
</dbReference>
<protein>
    <recommendedName>
        <fullName evidence="4">Phosphatidylglycerol/phosphatidylinositol transfer protein</fullName>
    </recommendedName>
</protein>
<proteinExistence type="predicted"/>
<dbReference type="Proteomes" id="UP000015241">
    <property type="component" value="Unassembled WGS sequence"/>
</dbReference>
<dbReference type="AlphaFoldDB" id="S8DZS6"/>
<dbReference type="HOGENOM" id="CLU_137500_1_2_1"/>
<keyword evidence="1" id="KW-0732">Signal</keyword>
<feature type="signal peptide" evidence="1">
    <location>
        <begin position="1"/>
        <end position="19"/>
    </location>
</feature>
<dbReference type="eggNOG" id="ENOG502SBH1">
    <property type="taxonomic scope" value="Eukaryota"/>
</dbReference>
<reference evidence="2 3" key="1">
    <citation type="journal article" date="2012" name="Science">
        <title>The Paleozoic origin of enzymatic lignin decomposition reconstructed from 31 fungal genomes.</title>
        <authorList>
            <person name="Floudas D."/>
            <person name="Binder M."/>
            <person name="Riley R."/>
            <person name="Barry K."/>
            <person name="Blanchette R.A."/>
            <person name="Henrissat B."/>
            <person name="Martinez A.T."/>
            <person name="Otillar R."/>
            <person name="Spatafora J.W."/>
            <person name="Yadav J.S."/>
            <person name="Aerts A."/>
            <person name="Benoit I."/>
            <person name="Boyd A."/>
            <person name="Carlson A."/>
            <person name="Copeland A."/>
            <person name="Coutinho P.M."/>
            <person name="de Vries R.P."/>
            <person name="Ferreira P."/>
            <person name="Findley K."/>
            <person name="Foster B."/>
            <person name="Gaskell J."/>
            <person name="Glotzer D."/>
            <person name="Gorecki P."/>
            <person name="Heitman J."/>
            <person name="Hesse C."/>
            <person name="Hori C."/>
            <person name="Igarashi K."/>
            <person name="Jurgens J.A."/>
            <person name="Kallen N."/>
            <person name="Kersten P."/>
            <person name="Kohler A."/>
            <person name="Kuees U."/>
            <person name="Kumar T.K.A."/>
            <person name="Kuo A."/>
            <person name="LaButti K."/>
            <person name="Larrondo L.F."/>
            <person name="Lindquist E."/>
            <person name="Ling A."/>
            <person name="Lombard V."/>
            <person name="Lucas S."/>
            <person name="Lundell T."/>
            <person name="Martin R."/>
            <person name="McLaughlin D.J."/>
            <person name="Morgenstern I."/>
            <person name="Morin E."/>
            <person name="Murat C."/>
            <person name="Nagy L.G."/>
            <person name="Nolan M."/>
            <person name="Ohm R.A."/>
            <person name="Patyshakuliyeva A."/>
            <person name="Rokas A."/>
            <person name="Ruiz-Duenas F.J."/>
            <person name="Sabat G."/>
            <person name="Salamov A."/>
            <person name="Samejima M."/>
            <person name="Schmutz J."/>
            <person name="Slot J.C."/>
            <person name="St John F."/>
            <person name="Stenlid J."/>
            <person name="Sun H."/>
            <person name="Sun S."/>
            <person name="Syed K."/>
            <person name="Tsang A."/>
            <person name="Wiebenga A."/>
            <person name="Young D."/>
            <person name="Pisabarro A."/>
            <person name="Eastwood D.C."/>
            <person name="Martin F."/>
            <person name="Cullen D."/>
            <person name="Grigoriev I.V."/>
            <person name="Hibbett D.S."/>
        </authorList>
    </citation>
    <scope>NUCLEOTIDE SEQUENCE</scope>
    <source>
        <strain evidence="3">FP-58527</strain>
    </source>
</reference>
<feature type="chain" id="PRO_5004549845" description="Phosphatidylglycerol/phosphatidylinositol transfer protein" evidence="1">
    <location>
        <begin position="20"/>
        <end position="153"/>
    </location>
</feature>
<evidence type="ECO:0000313" key="3">
    <source>
        <dbReference type="Proteomes" id="UP000015241"/>
    </source>
</evidence>
<gene>
    <name evidence="2" type="ORF">FOMPIDRAFT_1126522</name>
</gene>
<dbReference type="OrthoDB" id="2841294at2759"/>
<name>S8DZS6_FOMSC</name>
<dbReference type="InterPro" id="IPR045469">
    <property type="entry name" value="Nis1"/>
</dbReference>
<evidence type="ECO:0008006" key="4">
    <source>
        <dbReference type="Google" id="ProtNLM"/>
    </source>
</evidence>
<organism evidence="2 3">
    <name type="scientific">Fomitopsis schrenkii</name>
    <name type="common">Brown rot fungus</name>
    <dbReference type="NCBI Taxonomy" id="2126942"/>
    <lineage>
        <taxon>Eukaryota</taxon>
        <taxon>Fungi</taxon>
        <taxon>Dikarya</taxon>
        <taxon>Basidiomycota</taxon>
        <taxon>Agaricomycotina</taxon>
        <taxon>Agaricomycetes</taxon>
        <taxon>Polyporales</taxon>
        <taxon>Fomitopsis</taxon>
    </lineage>
</organism>
<evidence type="ECO:0000256" key="1">
    <source>
        <dbReference type="SAM" id="SignalP"/>
    </source>
</evidence>